<dbReference type="SUPFAM" id="SSF56784">
    <property type="entry name" value="HAD-like"/>
    <property type="match status" value="1"/>
</dbReference>
<dbReference type="GO" id="GO:0005829">
    <property type="term" value="C:cytosol"/>
    <property type="evidence" value="ECO:0007669"/>
    <property type="project" value="TreeGrafter"/>
</dbReference>
<comment type="caution">
    <text evidence="4">The sequence shown here is derived from an EMBL/GenBank/DDBJ whole genome shotgun (WGS) entry which is preliminary data.</text>
</comment>
<dbReference type="NCBIfam" id="TIGR01486">
    <property type="entry name" value="HAD-SF-IIB-MPGP"/>
    <property type="match status" value="1"/>
</dbReference>
<gene>
    <name evidence="4" type="ORF">B7H23_09820</name>
</gene>
<dbReference type="InterPro" id="IPR023214">
    <property type="entry name" value="HAD_sf"/>
</dbReference>
<dbReference type="Gene3D" id="3.30.980.20">
    <property type="entry name" value="Putative mannosyl-3-phosphoglycerate phosphatase, domain 2"/>
    <property type="match status" value="1"/>
</dbReference>
<dbReference type="SFLD" id="SFLDG01142">
    <property type="entry name" value="C2.B.2:_Mannosyl-3-phosphoglyc"/>
    <property type="match status" value="1"/>
</dbReference>
<proteinExistence type="predicted"/>
<dbReference type="InterPro" id="IPR036412">
    <property type="entry name" value="HAD-like_sf"/>
</dbReference>
<dbReference type="InterPro" id="IPR006379">
    <property type="entry name" value="HAD-SF_hydro_IIB"/>
</dbReference>
<evidence type="ECO:0000256" key="3">
    <source>
        <dbReference type="ARBA" id="ARBA00022842"/>
    </source>
</evidence>
<dbReference type="Pfam" id="PF08282">
    <property type="entry name" value="Hydrolase_3"/>
    <property type="match status" value="2"/>
</dbReference>
<dbReference type="GO" id="GO:0051479">
    <property type="term" value="P:mannosylglycerate biosynthetic process"/>
    <property type="evidence" value="ECO:0007669"/>
    <property type="project" value="InterPro"/>
</dbReference>
<evidence type="ECO:0000313" key="5">
    <source>
        <dbReference type="Proteomes" id="UP000215405"/>
    </source>
</evidence>
<dbReference type="Gene3D" id="3.40.50.1000">
    <property type="entry name" value="HAD superfamily/HAD-like"/>
    <property type="match status" value="1"/>
</dbReference>
<keyword evidence="2" id="KW-0378">Hydrolase</keyword>
<dbReference type="RefSeq" id="WP_094077247.1">
    <property type="nucleotide sequence ID" value="NZ_NBYO01000002.1"/>
</dbReference>
<evidence type="ECO:0008006" key="6">
    <source>
        <dbReference type="Google" id="ProtNLM"/>
    </source>
</evidence>
<dbReference type="InterPro" id="IPR006381">
    <property type="entry name" value="HAD-SF-IIB-MPGP"/>
</dbReference>
<dbReference type="EMBL" id="NBYO01000002">
    <property type="protein sequence ID" value="OXT00419.1"/>
    <property type="molecule type" value="Genomic_DNA"/>
</dbReference>
<sequence length="253" mass="27078">MIVFTDLDGTLLDHSSYAFDAALPAIRRLRAAAIPIVPATSKTAAEVVPLMERIGLDGPAIVENGGGVIAGSQAGPQSEDYLVIRERLEQIPETLRKKFTGFADMGEDGIARATGLSSEAARLAGQRQFTEPGLFDGSADELRDFLDALNRLGISAKKGGRFLTLANGRHSKADRMSEIAHELKAQPPFVALGDALNDRAMLEAANIAIIVRNPDHDGIDVAESADRRVIRTSQPGPMGWNEAIQTILDEQGP</sequence>
<evidence type="ECO:0000313" key="4">
    <source>
        <dbReference type="EMBL" id="OXT00419.1"/>
    </source>
</evidence>
<dbReference type="NCBIfam" id="TIGR01484">
    <property type="entry name" value="HAD-SF-IIB"/>
    <property type="match status" value="1"/>
</dbReference>
<dbReference type="PANTHER" id="PTHR10000">
    <property type="entry name" value="PHOSPHOSERINE PHOSPHATASE"/>
    <property type="match status" value="1"/>
</dbReference>
<accession>A0A231UWT8</accession>
<organism evidence="4 5">
    <name type="scientific">Notoacmeibacter marinus</name>
    <dbReference type="NCBI Taxonomy" id="1876515"/>
    <lineage>
        <taxon>Bacteria</taxon>
        <taxon>Pseudomonadati</taxon>
        <taxon>Pseudomonadota</taxon>
        <taxon>Alphaproteobacteria</taxon>
        <taxon>Hyphomicrobiales</taxon>
        <taxon>Notoacmeibacteraceae</taxon>
        <taxon>Notoacmeibacter</taxon>
    </lineage>
</organism>
<protein>
    <recommendedName>
        <fullName evidence="6">Mannosyl-3-phosphoglycerate phosphatase</fullName>
    </recommendedName>
</protein>
<evidence type="ECO:0000256" key="2">
    <source>
        <dbReference type="ARBA" id="ARBA00022801"/>
    </source>
</evidence>
<dbReference type="PANTHER" id="PTHR10000:SF8">
    <property type="entry name" value="HAD SUPERFAMILY HYDROLASE-LIKE, TYPE 3"/>
    <property type="match status" value="1"/>
</dbReference>
<dbReference type="SFLD" id="SFLDS00003">
    <property type="entry name" value="Haloacid_Dehalogenase"/>
    <property type="match status" value="1"/>
</dbReference>
<dbReference type="GO" id="GO:0050531">
    <property type="term" value="F:mannosyl-3-phosphoglycerate phosphatase activity"/>
    <property type="evidence" value="ECO:0007669"/>
    <property type="project" value="InterPro"/>
</dbReference>
<reference evidence="5" key="1">
    <citation type="journal article" date="2017" name="Int. J. Syst. Evol. Microbiol.">
        <title>Notoacmeibacter marinus gen. nov., sp. nov., isolated from the gut of a limpet and proposal of Notoacmeibacteraceae fam. nov. in the order Rhizobiales of the class Alphaproteobacteria.</title>
        <authorList>
            <person name="Huang Z."/>
            <person name="Guo F."/>
            <person name="Lai Q."/>
        </authorList>
    </citation>
    <scope>NUCLEOTIDE SEQUENCE [LARGE SCALE GENOMIC DNA]</scope>
    <source>
        <strain evidence="5">XMTR2A4</strain>
    </source>
</reference>
<evidence type="ECO:0000256" key="1">
    <source>
        <dbReference type="ARBA" id="ARBA00022723"/>
    </source>
</evidence>
<keyword evidence="5" id="KW-1185">Reference proteome</keyword>
<dbReference type="GO" id="GO:0000287">
    <property type="term" value="F:magnesium ion binding"/>
    <property type="evidence" value="ECO:0007669"/>
    <property type="project" value="TreeGrafter"/>
</dbReference>
<keyword evidence="1" id="KW-0479">Metal-binding</keyword>
<dbReference type="SFLD" id="SFLDG01140">
    <property type="entry name" value="C2.B:_Phosphomannomutase_and_P"/>
    <property type="match status" value="1"/>
</dbReference>
<dbReference type="AlphaFoldDB" id="A0A231UWT8"/>
<name>A0A231UWT8_9HYPH</name>
<dbReference type="Proteomes" id="UP000215405">
    <property type="component" value="Unassembled WGS sequence"/>
</dbReference>
<keyword evidence="3" id="KW-0460">Magnesium</keyword>